<evidence type="ECO:0000313" key="2">
    <source>
        <dbReference type="Proteomes" id="UP001185028"/>
    </source>
</evidence>
<gene>
    <name evidence="1" type="ORF">JOC58_001831</name>
</gene>
<name>A0ABU1J0D8_9BACL</name>
<evidence type="ECO:0000313" key="1">
    <source>
        <dbReference type="EMBL" id="MDR6243938.1"/>
    </source>
</evidence>
<dbReference type="Proteomes" id="UP001185028">
    <property type="component" value="Unassembled WGS sequence"/>
</dbReference>
<organism evidence="1 2">
    <name type="scientific">Paenibacillus hunanensis</name>
    <dbReference type="NCBI Taxonomy" id="539262"/>
    <lineage>
        <taxon>Bacteria</taxon>
        <taxon>Bacillati</taxon>
        <taxon>Bacillota</taxon>
        <taxon>Bacilli</taxon>
        <taxon>Bacillales</taxon>
        <taxon>Paenibacillaceae</taxon>
        <taxon>Paenibacillus</taxon>
    </lineage>
</organism>
<dbReference type="EMBL" id="JAVDQH010000006">
    <property type="protein sequence ID" value="MDR6243938.1"/>
    <property type="molecule type" value="Genomic_DNA"/>
</dbReference>
<keyword evidence="2" id="KW-1185">Reference proteome</keyword>
<protein>
    <submittedName>
        <fullName evidence="1">Uncharacterized protein</fullName>
    </submittedName>
</protein>
<proteinExistence type="predicted"/>
<accession>A0ABU1J0D8</accession>
<comment type="caution">
    <text evidence="1">The sequence shown here is derived from an EMBL/GenBank/DDBJ whole genome shotgun (WGS) entry which is preliminary data.</text>
</comment>
<reference evidence="1 2" key="1">
    <citation type="submission" date="2023-07" db="EMBL/GenBank/DDBJ databases">
        <title>Genomic Encyclopedia of Type Strains, Phase IV (KMG-IV): sequencing the most valuable type-strain genomes for metagenomic binning, comparative biology and taxonomic classification.</title>
        <authorList>
            <person name="Goeker M."/>
        </authorList>
    </citation>
    <scope>NUCLEOTIDE SEQUENCE [LARGE SCALE GENOMIC DNA]</scope>
    <source>
        <strain evidence="1 2">DSM 22170</strain>
    </source>
</reference>
<sequence>MNVKKENSTLEFSFFACAALRYRMWLAQEHFVENHVIFAIASVDSNFFCPDSSNRFELFRTSTFFKSSKFFESFTSSKLNN</sequence>